<gene>
    <name evidence="1" type="ORF">AB6A40_005591</name>
</gene>
<sequence>MPIVLNDSKQQGFGLIGKPEMKSPIASVASNMFEFRARSDECRKIMMKIMALPITAATPTGYREYCMKR</sequence>
<accession>A0ABD6EI25</accession>
<name>A0ABD6EI25_9BILA</name>
<protein>
    <submittedName>
        <fullName evidence="1">Uncharacterized protein</fullName>
    </submittedName>
</protein>
<proteinExistence type="predicted"/>
<comment type="caution">
    <text evidence="1">The sequence shown here is derived from an EMBL/GenBank/DDBJ whole genome shotgun (WGS) entry which is preliminary data.</text>
</comment>
<evidence type="ECO:0000313" key="1">
    <source>
        <dbReference type="EMBL" id="MFH4978882.1"/>
    </source>
</evidence>
<dbReference type="Proteomes" id="UP001608902">
    <property type="component" value="Unassembled WGS sequence"/>
</dbReference>
<dbReference type="EMBL" id="JBGFUD010003624">
    <property type="protein sequence ID" value="MFH4978882.1"/>
    <property type="molecule type" value="Genomic_DNA"/>
</dbReference>
<dbReference type="AlphaFoldDB" id="A0ABD6EI25"/>
<evidence type="ECO:0000313" key="2">
    <source>
        <dbReference type="Proteomes" id="UP001608902"/>
    </source>
</evidence>
<organism evidence="1 2">
    <name type="scientific">Gnathostoma spinigerum</name>
    <dbReference type="NCBI Taxonomy" id="75299"/>
    <lineage>
        <taxon>Eukaryota</taxon>
        <taxon>Metazoa</taxon>
        <taxon>Ecdysozoa</taxon>
        <taxon>Nematoda</taxon>
        <taxon>Chromadorea</taxon>
        <taxon>Rhabditida</taxon>
        <taxon>Spirurina</taxon>
        <taxon>Gnathostomatomorpha</taxon>
        <taxon>Gnathostomatoidea</taxon>
        <taxon>Gnathostomatidae</taxon>
        <taxon>Gnathostoma</taxon>
    </lineage>
</organism>
<keyword evidence="2" id="KW-1185">Reference proteome</keyword>
<reference evidence="1 2" key="1">
    <citation type="submission" date="2024-08" db="EMBL/GenBank/DDBJ databases">
        <title>Gnathostoma spinigerum genome.</title>
        <authorList>
            <person name="Gonzalez-Bertolin B."/>
            <person name="Monzon S."/>
            <person name="Zaballos A."/>
            <person name="Jimenez P."/>
            <person name="Dekumyoy P."/>
            <person name="Varona S."/>
            <person name="Cuesta I."/>
            <person name="Sumanam S."/>
            <person name="Adisakwattana P."/>
            <person name="Gasser R.B."/>
            <person name="Hernandez-Gonzalez A."/>
            <person name="Young N.D."/>
            <person name="Perteguer M.J."/>
        </authorList>
    </citation>
    <scope>NUCLEOTIDE SEQUENCE [LARGE SCALE GENOMIC DNA]</scope>
    <source>
        <strain evidence="1">AL3</strain>
        <tissue evidence="1">Liver</tissue>
    </source>
</reference>